<evidence type="ECO:0000313" key="1">
    <source>
        <dbReference type="EMBL" id="HHQ81006.1"/>
    </source>
</evidence>
<organism evidence="1">
    <name type="scientific">Fervidicoccus fontis</name>
    <dbReference type="NCBI Taxonomy" id="683846"/>
    <lineage>
        <taxon>Archaea</taxon>
        <taxon>Thermoproteota</taxon>
        <taxon>Thermoprotei</taxon>
        <taxon>Fervidicoccales</taxon>
        <taxon>Fervidicoccaceae</taxon>
        <taxon>Fervidicoccus</taxon>
    </lineage>
</organism>
<reference evidence="1" key="1">
    <citation type="journal article" date="2020" name="mSystems">
        <title>Genome- and Community-Level Interaction Insights into Carbon Utilization and Element Cycling Functions of Hydrothermarchaeota in Hydrothermal Sediment.</title>
        <authorList>
            <person name="Zhou Z."/>
            <person name="Liu Y."/>
            <person name="Xu W."/>
            <person name="Pan J."/>
            <person name="Luo Z.H."/>
            <person name="Li M."/>
        </authorList>
    </citation>
    <scope>NUCLEOTIDE SEQUENCE [LARGE SCALE GENOMIC DNA]</scope>
    <source>
        <strain evidence="1">SpSt-1116</strain>
    </source>
</reference>
<accession>A0A7J3ZLM1</accession>
<dbReference type="AlphaFoldDB" id="A0A7J3ZLM1"/>
<proteinExistence type="predicted"/>
<gene>
    <name evidence="1" type="ORF">ENM78_06125</name>
</gene>
<evidence type="ECO:0008006" key="2">
    <source>
        <dbReference type="Google" id="ProtNLM"/>
    </source>
</evidence>
<name>A0A7J3ZLM1_9CREN</name>
<dbReference type="EMBL" id="DRZC01000080">
    <property type="protein sequence ID" value="HHQ81006.1"/>
    <property type="molecule type" value="Genomic_DNA"/>
</dbReference>
<comment type="caution">
    <text evidence="1">The sequence shown here is derived from an EMBL/GenBank/DDBJ whole genome shotgun (WGS) entry which is preliminary data.</text>
</comment>
<sequence length="112" mass="12891">MQQKQAFSRDAVERAVEEYNRYRSPEATVKLVKIENDEIVFKFTGPFCMTCGTTDWIEDMKFVLEDHGVNSRIVKVEETEYGFIATFKVEGLKEGESQQYSKGPSSLRHLDA</sequence>
<protein>
    <recommendedName>
        <fullName evidence="2">NifU family protein</fullName>
    </recommendedName>
</protein>